<keyword evidence="11" id="KW-1185">Reference proteome</keyword>
<reference evidence="10" key="2">
    <citation type="submission" date="2020-09" db="EMBL/GenBank/DDBJ databases">
        <authorList>
            <person name="Sun Q."/>
            <person name="Zhou Y."/>
        </authorList>
    </citation>
    <scope>NUCLEOTIDE SEQUENCE</scope>
    <source>
        <strain evidence="10">CGMCC 1.15762</strain>
    </source>
</reference>
<dbReference type="SUPFAM" id="SSF53474">
    <property type="entry name" value="alpha/beta-Hydrolases"/>
    <property type="match status" value="1"/>
</dbReference>
<feature type="region of interest" description="Disordered" evidence="8">
    <location>
        <begin position="480"/>
        <end position="500"/>
    </location>
</feature>
<dbReference type="PANTHER" id="PTHR33938">
    <property type="entry name" value="FERULOYL ESTERASE B-RELATED"/>
    <property type="match status" value="1"/>
</dbReference>
<keyword evidence="2" id="KW-0719">Serine esterase</keyword>
<evidence type="ECO:0000313" key="11">
    <source>
        <dbReference type="Proteomes" id="UP000617145"/>
    </source>
</evidence>
<dbReference type="GO" id="GO:0046872">
    <property type="term" value="F:metal ion binding"/>
    <property type="evidence" value="ECO:0007669"/>
    <property type="project" value="UniProtKB-KW"/>
</dbReference>
<feature type="chain" id="PRO_5035227630" evidence="9">
    <location>
        <begin position="21"/>
        <end position="500"/>
    </location>
</feature>
<evidence type="ECO:0000256" key="2">
    <source>
        <dbReference type="ARBA" id="ARBA00022487"/>
    </source>
</evidence>
<keyword evidence="5" id="KW-0378">Hydrolase</keyword>
<proteinExistence type="inferred from homology"/>
<dbReference type="Proteomes" id="UP000617145">
    <property type="component" value="Unassembled WGS sequence"/>
</dbReference>
<evidence type="ECO:0000256" key="3">
    <source>
        <dbReference type="ARBA" id="ARBA00022723"/>
    </source>
</evidence>
<evidence type="ECO:0000256" key="1">
    <source>
        <dbReference type="ARBA" id="ARBA00006249"/>
    </source>
</evidence>
<evidence type="ECO:0000256" key="6">
    <source>
        <dbReference type="ARBA" id="ARBA00022837"/>
    </source>
</evidence>
<reference evidence="10" key="1">
    <citation type="journal article" date="2014" name="Int. J. Syst. Evol. Microbiol.">
        <title>Complete genome sequence of Corynebacterium casei LMG S-19264T (=DSM 44701T), isolated from a smear-ripened cheese.</title>
        <authorList>
            <consortium name="US DOE Joint Genome Institute (JGI-PGF)"/>
            <person name="Walter F."/>
            <person name="Albersmeier A."/>
            <person name="Kalinowski J."/>
            <person name="Ruckert C."/>
        </authorList>
    </citation>
    <scope>NUCLEOTIDE SEQUENCE</scope>
    <source>
        <strain evidence="10">CGMCC 1.15762</strain>
    </source>
</reference>
<dbReference type="PANTHER" id="PTHR33938:SF15">
    <property type="entry name" value="FERULOYL ESTERASE B-RELATED"/>
    <property type="match status" value="1"/>
</dbReference>
<comment type="caution">
    <text evidence="10">The sequence shown here is derived from an EMBL/GenBank/DDBJ whole genome shotgun (WGS) entry which is preliminary data.</text>
</comment>
<dbReference type="InterPro" id="IPR011118">
    <property type="entry name" value="Tannase/feruloyl_esterase"/>
</dbReference>
<name>A0A8J3EFM6_9RHOB</name>
<keyword evidence="4 9" id="KW-0732">Signal</keyword>
<dbReference type="EMBL" id="BMJV01000002">
    <property type="protein sequence ID" value="GGG66768.1"/>
    <property type="molecule type" value="Genomic_DNA"/>
</dbReference>
<feature type="signal peptide" evidence="9">
    <location>
        <begin position="1"/>
        <end position="20"/>
    </location>
</feature>
<comment type="similarity">
    <text evidence="1">Belongs to the tannase family.</text>
</comment>
<keyword evidence="7" id="KW-1015">Disulfide bond</keyword>
<accession>A0A8J3EFM6</accession>
<keyword evidence="3" id="KW-0479">Metal-binding</keyword>
<dbReference type="GO" id="GO:0052689">
    <property type="term" value="F:carboxylic ester hydrolase activity"/>
    <property type="evidence" value="ECO:0007669"/>
    <property type="project" value="UniProtKB-KW"/>
</dbReference>
<sequence length="500" mass="52962">MKAIVPAMALAMAAAVPAQAQEGAERSEGQCSALRNTVMDAAYVTSARVMPAADTLPSYCEVRVSARPAISIEVRLPMAGWNGKYYQAGCGGFCGILGRADAGGGWVNAMRPGLERGYATATSDSGHHALGVTDGTWAMSNPAAERDWGWRSIGETHRVAQALIGEFYDGASDQSIFQGCSTGGRMAVKAAHRYPDLFDGIIAGAPALDYTGLVGTAMSWMVQANTDDEGKQIIGHKQADIIGAEVIAQCDDVDGSTDGVIADPRACEIDYSVLECGSDNQNACLTDAQFETLAKWRQGPQNKAGEQLYPGGIPEGSEPFWWLWLTGNEQGAGRVGPAFAENFGRYMAFANDPGSSWTPLDFDFETDPAAMNDAAWTYNADSPDLSAFRNRGGKMIVWQGWADAIVTPYKTVEWFEHAGRLAGGADNLSENVALFMVPGLDHCGILPGANGIGADALDPMTPLEAWLNEDVPPTSIMARSPMGAPVEAPSETTEDAPVAD</sequence>
<evidence type="ECO:0000256" key="8">
    <source>
        <dbReference type="SAM" id="MobiDB-lite"/>
    </source>
</evidence>
<dbReference type="InterPro" id="IPR029058">
    <property type="entry name" value="AB_hydrolase_fold"/>
</dbReference>
<keyword evidence="6" id="KW-0106">Calcium</keyword>
<dbReference type="AlphaFoldDB" id="A0A8J3EFM6"/>
<dbReference type="RefSeq" id="WP_188789329.1">
    <property type="nucleotide sequence ID" value="NZ_BMJV01000002.1"/>
</dbReference>
<evidence type="ECO:0000256" key="5">
    <source>
        <dbReference type="ARBA" id="ARBA00022801"/>
    </source>
</evidence>
<dbReference type="Gene3D" id="3.40.50.1820">
    <property type="entry name" value="alpha/beta hydrolase"/>
    <property type="match status" value="1"/>
</dbReference>
<gene>
    <name evidence="10" type="ORF">GCM10011415_12040</name>
</gene>
<evidence type="ECO:0000256" key="7">
    <source>
        <dbReference type="ARBA" id="ARBA00023157"/>
    </source>
</evidence>
<evidence type="ECO:0000256" key="9">
    <source>
        <dbReference type="SAM" id="SignalP"/>
    </source>
</evidence>
<dbReference type="Pfam" id="PF07519">
    <property type="entry name" value="Tannase"/>
    <property type="match status" value="1"/>
</dbReference>
<evidence type="ECO:0000313" key="10">
    <source>
        <dbReference type="EMBL" id="GGG66768.1"/>
    </source>
</evidence>
<evidence type="ECO:0000256" key="4">
    <source>
        <dbReference type="ARBA" id="ARBA00022729"/>
    </source>
</evidence>
<protein>
    <submittedName>
        <fullName evidence="10">Feruloyl esterase</fullName>
    </submittedName>
</protein>
<organism evidence="10 11">
    <name type="scientific">Salipiger pallidus</name>
    <dbReference type="NCBI Taxonomy" id="1775170"/>
    <lineage>
        <taxon>Bacteria</taxon>
        <taxon>Pseudomonadati</taxon>
        <taxon>Pseudomonadota</taxon>
        <taxon>Alphaproteobacteria</taxon>
        <taxon>Rhodobacterales</taxon>
        <taxon>Roseobacteraceae</taxon>
        <taxon>Salipiger</taxon>
    </lineage>
</organism>